<evidence type="ECO:0000256" key="3">
    <source>
        <dbReference type="ARBA" id="ARBA00023295"/>
    </source>
</evidence>
<dbReference type="Gene3D" id="3.20.20.80">
    <property type="entry name" value="Glycosidases"/>
    <property type="match status" value="1"/>
</dbReference>
<dbReference type="InterPro" id="IPR029070">
    <property type="entry name" value="Chitinase_insertion_sf"/>
</dbReference>
<evidence type="ECO:0000256" key="4">
    <source>
        <dbReference type="RuleBase" id="RU000489"/>
    </source>
</evidence>
<name>A0AAN8G9D3_PATCE</name>
<comment type="caution">
    <text evidence="8">The sequence shown here is derived from an EMBL/GenBank/DDBJ whole genome shotgun (WGS) entry which is preliminary data.</text>
</comment>
<dbReference type="Gene3D" id="3.10.50.10">
    <property type="match status" value="1"/>
</dbReference>
<dbReference type="GO" id="GO:0005576">
    <property type="term" value="C:extracellular region"/>
    <property type="evidence" value="ECO:0007669"/>
    <property type="project" value="TreeGrafter"/>
</dbReference>
<dbReference type="InterPro" id="IPR011583">
    <property type="entry name" value="Chitinase_II/V-like_cat"/>
</dbReference>
<dbReference type="Proteomes" id="UP001347796">
    <property type="component" value="Unassembled WGS sequence"/>
</dbReference>
<organism evidence="8 9">
    <name type="scientific">Patella caerulea</name>
    <name type="common">Rayed Mediterranean limpet</name>
    <dbReference type="NCBI Taxonomy" id="87958"/>
    <lineage>
        <taxon>Eukaryota</taxon>
        <taxon>Metazoa</taxon>
        <taxon>Spiralia</taxon>
        <taxon>Lophotrochozoa</taxon>
        <taxon>Mollusca</taxon>
        <taxon>Gastropoda</taxon>
        <taxon>Patellogastropoda</taxon>
        <taxon>Patelloidea</taxon>
        <taxon>Patellidae</taxon>
        <taxon>Patella</taxon>
    </lineage>
</organism>
<evidence type="ECO:0000259" key="7">
    <source>
        <dbReference type="PROSITE" id="PS51910"/>
    </source>
</evidence>
<dbReference type="FunFam" id="3.10.50.10:FF:000001">
    <property type="entry name" value="Chitinase 3-like 1"/>
    <property type="match status" value="1"/>
</dbReference>
<accession>A0AAN8G9D3</accession>
<dbReference type="GO" id="GO:0006032">
    <property type="term" value="P:chitin catabolic process"/>
    <property type="evidence" value="ECO:0007669"/>
    <property type="project" value="TreeGrafter"/>
</dbReference>
<dbReference type="SUPFAM" id="SSF54556">
    <property type="entry name" value="Chitinase insertion domain"/>
    <property type="match status" value="1"/>
</dbReference>
<keyword evidence="1 4" id="KW-0378">Hydrolase</keyword>
<keyword evidence="3 4" id="KW-0326">Glycosidase</keyword>
<dbReference type="PROSITE" id="PS51910">
    <property type="entry name" value="GH18_2"/>
    <property type="match status" value="1"/>
</dbReference>
<dbReference type="AlphaFoldDB" id="A0AAN8G9D3"/>
<reference evidence="8 9" key="1">
    <citation type="submission" date="2024-01" db="EMBL/GenBank/DDBJ databases">
        <title>The genome of the rayed Mediterranean limpet Patella caerulea (Linnaeus, 1758).</title>
        <authorList>
            <person name="Anh-Thu Weber A."/>
            <person name="Halstead-Nussloch G."/>
        </authorList>
    </citation>
    <scope>NUCLEOTIDE SEQUENCE [LARGE SCALE GENOMIC DNA]</scope>
    <source>
        <strain evidence="8">AATW-2023a</strain>
        <tissue evidence="8">Whole specimen</tissue>
    </source>
</reference>
<evidence type="ECO:0000313" key="9">
    <source>
        <dbReference type="Proteomes" id="UP001347796"/>
    </source>
</evidence>
<evidence type="ECO:0000256" key="5">
    <source>
        <dbReference type="RuleBase" id="RU004453"/>
    </source>
</evidence>
<dbReference type="InterPro" id="IPR050314">
    <property type="entry name" value="Glycosyl_Hydrlase_18"/>
</dbReference>
<dbReference type="GO" id="GO:0008061">
    <property type="term" value="F:chitin binding"/>
    <property type="evidence" value="ECO:0007669"/>
    <property type="project" value="InterPro"/>
</dbReference>
<evidence type="ECO:0000256" key="6">
    <source>
        <dbReference type="SAM" id="MobiDB-lite"/>
    </source>
</evidence>
<feature type="compositionally biased region" description="Basic and acidic residues" evidence="6">
    <location>
        <begin position="455"/>
        <end position="468"/>
    </location>
</feature>
<feature type="compositionally biased region" description="Low complexity" evidence="6">
    <location>
        <begin position="403"/>
        <end position="440"/>
    </location>
</feature>
<dbReference type="InterPro" id="IPR001223">
    <property type="entry name" value="Glyco_hydro18_cat"/>
</dbReference>
<evidence type="ECO:0000256" key="1">
    <source>
        <dbReference type="ARBA" id="ARBA00022801"/>
    </source>
</evidence>
<sequence>MLTPGCFNLWNYFILVLLCTAQAFRRVCYFTNWSCDLLEPAAHFCISDIDPAYCSHLIYAFANINTTTLELSPTRPDDVGLKGGIPRYQKFNDFKLQYPQLKTLLSVGGSLQQSIGFSKVVESARSRTDFSQRAVEYLRKWNFDGLDLDWEYPGDPPETKRNYTLLLHDLRLQFAEEARQAGRERLLLSIAAPVSPEKREKGFQVENVAREVDFINLMAYDFFGGWNKIAGFNSPLFGRNSDPRFSPMMNVEWTVNQWILNGAERQKLTVGIAGYGVGYTLTNDTNYAVGAKVVGPGEKGPYRHMEGQLAYYEICELFENATYKWDPVQKSPYAYIEDQWVGFDNNRSVAEKVNWMVHQNLGGVMLWSLDLDDFKGTFCKNGKFPLLKSIHEAVAKHFPEITITTTTPPPTTTTEATTTTPTTISTTTESTTTMTSEIPTGNDVLPRSTTPNVKTTKDMGEIDNRPDWDPVNTKPPYEDNKTNDEDEIDDRFDERENMIDDKIKRQPVATKSGSNQLVQSSFCFGAAFVIWTLTK</sequence>
<proteinExistence type="inferred from homology"/>
<evidence type="ECO:0000256" key="2">
    <source>
        <dbReference type="ARBA" id="ARBA00023157"/>
    </source>
</evidence>
<evidence type="ECO:0000313" key="8">
    <source>
        <dbReference type="EMBL" id="KAK6166326.1"/>
    </source>
</evidence>
<dbReference type="PANTHER" id="PTHR11177:SF317">
    <property type="entry name" value="CHITINASE 12-RELATED"/>
    <property type="match status" value="1"/>
</dbReference>
<feature type="domain" description="GH18" evidence="7">
    <location>
        <begin position="24"/>
        <end position="397"/>
    </location>
</feature>
<dbReference type="InterPro" id="IPR017853">
    <property type="entry name" value="GH"/>
</dbReference>
<dbReference type="SUPFAM" id="SSF51445">
    <property type="entry name" value="(Trans)glycosidases"/>
    <property type="match status" value="1"/>
</dbReference>
<dbReference type="GO" id="GO:0005975">
    <property type="term" value="P:carbohydrate metabolic process"/>
    <property type="evidence" value="ECO:0007669"/>
    <property type="project" value="InterPro"/>
</dbReference>
<feature type="region of interest" description="Disordered" evidence="6">
    <location>
        <begin position="403"/>
        <end position="488"/>
    </location>
</feature>
<dbReference type="PANTHER" id="PTHR11177">
    <property type="entry name" value="CHITINASE"/>
    <property type="match status" value="1"/>
</dbReference>
<dbReference type="PROSITE" id="PS01095">
    <property type="entry name" value="GH18_1"/>
    <property type="match status" value="1"/>
</dbReference>
<dbReference type="InterPro" id="IPR001579">
    <property type="entry name" value="Glyco_hydro_18_chit_AS"/>
</dbReference>
<keyword evidence="2" id="KW-1015">Disulfide bond</keyword>
<dbReference type="Pfam" id="PF00704">
    <property type="entry name" value="Glyco_hydro_18"/>
    <property type="match status" value="1"/>
</dbReference>
<keyword evidence="9" id="KW-1185">Reference proteome</keyword>
<gene>
    <name evidence="8" type="ORF">SNE40_023049</name>
</gene>
<dbReference type="EMBL" id="JAZGQO010000021">
    <property type="protein sequence ID" value="KAK6166326.1"/>
    <property type="molecule type" value="Genomic_DNA"/>
</dbReference>
<protein>
    <recommendedName>
        <fullName evidence="7">GH18 domain-containing protein</fullName>
    </recommendedName>
</protein>
<dbReference type="SMART" id="SM00636">
    <property type="entry name" value="Glyco_18"/>
    <property type="match status" value="1"/>
</dbReference>
<comment type="similarity">
    <text evidence="5">Belongs to the glycosyl hydrolase 18 family.</text>
</comment>
<dbReference type="GO" id="GO:0004568">
    <property type="term" value="F:chitinase activity"/>
    <property type="evidence" value="ECO:0007669"/>
    <property type="project" value="UniProtKB-ARBA"/>
</dbReference>